<organism evidence="9">
    <name type="scientific">anaerobic digester metagenome</name>
    <dbReference type="NCBI Taxonomy" id="1263854"/>
    <lineage>
        <taxon>unclassified sequences</taxon>
        <taxon>metagenomes</taxon>
        <taxon>ecological metagenomes</taxon>
    </lineage>
</organism>
<name>A0A485M281_9ZZZZ</name>
<evidence type="ECO:0000256" key="2">
    <source>
        <dbReference type="ARBA" id="ARBA00012739"/>
    </source>
</evidence>
<dbReference type="GO" id="GO:0005524">
    <property type="term" value="F:ATP binding"/>
    <property type="evidence" value="ECO:0007669"/>
    <property type="project" value="UniProtKB-KW"/>
</dbReference>
<dbReference type="PIRSF" id="PIRSF001221">
    <property type="entry name" value="Amidase_fungi"/>
    <property type="match status" value="1"/>
</dbReference>
<evidence type="ECO:0000313" key="9">
    <source>
        <dbReference type="EMBL" id="VFU14943.1"/>
    </source>
</evidence>
<sequence>MMHLHTLSVHRLGELLGRREVSSEEVTRACLERISQVEDKIKAFITVIEEEALALARAVDEQRVRGEELSPLAGIPVAIADNICTEGVRTTCASKMLENFIPPYNAAVAERLKKAGSVLVGKCNLDEFAMGSSTGNSCFFSTGNPFDPEAVPGGSSGGAAAAVAAGEAAFALGSDTGGSIRQPAAFCGVVGLKPTYGYVSRFGLISHASSLDQIGPFTRDVTDLALVLNIICGRDDRDSTSAPVDVPDFRKYLVNDVKGLKIGLPGEYYGTDPAPRVAARLREAVRKLEELGAVCEEVSMPHTEYALPAHYIISSAEASSNLARYDGVRYGLREDAEDVLGMFQRTRGRGFGAEVKKRIMLGTYALSAGNYNDYYVKALKFRTLIKQDFARAFEKFDCLLTPTVPATAFKKGEMRDDPLAGYQSHVFTIPANLAGLPAMSLPFGLVEGLPVGLQLIARHFDEGTLLRAGYALEQSSEQTGPKPDLFR</sequence>
<evidence type="ECO:0000256" key="4">
    <source>
        <dbReference type="ARBA" id="ARBA00022741"/>
    </source>
</evidence>
<dbReference type="NCBIfam" id="TIGR00132">
    <property type="entry name" value="gatA"/>
    <property type="match status" value="1"/>
</dbReference>
<dbReference type="InterPro" id="IPR000120">
    <property type="entry name" value="Amidase"/>
</dbReference>
<dbReference type="AlphaFoldDB" id="A0A485M281"/>
<reference evidence="9" key="1">
    <citation type="submission" date="2019-03" db="EMBL/GenBank/DDBJ databases">
        <authorList>
            <person name="Hao L."/>
        </authorList>
    </citation>
    <scope>NUCLEOTIDE SEQUENCE</scope>
</reference>
<proteinExistence type="inferred from homology"/>
<evidence type="ECO:0000256" key="7">
    <source>
        <dbReference type="ARBA" id="ARBA00047407"/>
    </source>
</evidence>
<evidence type="ECO:0000256" key="5">
    <source>
        <dbReference type="ARBA" id="ARBA00022840"/>
    </source>
</evidence>
<dbReference type="InterPro" id="IPR020556">
    <property type="entry name" value="Amidase_CS"/>
</dbReference>
<dbReference type="PROSITE" id="PS00571">
    <property type="entry name" value="AMIDASES"/>
    <property type="match status" value="1"/>
</dbReference>
<evidence type="ECO:0000259" key="8">
    <source>
        <dbReference type="Pfam" id="PF01425"/>
    </source>
</evidence>
<keyword evidence="5" id="KW-0067">ATP-binding</keyword>
<dbReference type="EMBL" id="CAADRN010000199">
    <property type="protein sequence ID" value="VFU14943.1"/>
    <property type="molecule type" value="Genomic_DNA"/>
</dbReference>
<gene>
    <name evidence="9" type="primary">gatA</name>
    <name evidence="9" type="ORF">SCFA_2780005</name>
</gene>
<dbReference type="PANTHER" id="PTHR11895">
    <property type="entry name" value="TRANSAMIDASE"/>
    <property type="match status" value="1"/>
</dbReference>
<dbReference type="InterPro" id="IPR023631">
    <property type="entry name" value="Amidase_dom"/>
</dbReference>
<evidence type="ECO:0000256" key="1">
    <source>
        <dbReference type="ARBA" id="ARBA00008069"/>
    </source>
</evidence>
<keyword evidence="3 9" id="KW-0436">Ligase</keyword>
<dbReference type="Gene3D" id="3.90.1300.10">
    <property type="entry name" value="Amidase signature (AS) domain"/>
    <property type="match status" value="1"/>
</dbReference>
<dbReference type="GO" id="GO:0016740">
    <property type="term" value="F:transferase activity"/>
    <property type="evidence" value="ECO:0007669"/>
    <property type="project" value="UniProtKB-KW"/>
</dbReference>
<dbReference type="GO" id="GO:0006412">
    <property type="term" value="P:translation"/>
    <property type="evidence" value="ECO:0007669"/>
    <property type="project" value="UniProtKB-KW"/>
</dbReference>
<dbReference type="InterPro" id="IPR004412">
    <property type="entry name" value="GatA"/>
</dbReference>
<comment type="catalytic activity">
    <reaction evidence="7">
        <text>L-glutamyl-tRNA(Gln) + L-glutamine + ATP + H2O = L-glutaminyl-tRNA(Gln) + L-glutamate + ADP + phosphate + H(+)</text>
        <dbReference type="Rhea" id="RHEA:17521"/>
        <dbReference type="Rhea" id="RHEA-COMP:9681"/>
        <dbReference type="Rhea" id="RHEA-COMP:9684"/>
        <dbReference type="ChEBI" id="CHEBI:15377"/>
        <dbReference type="ChEBI" id="CHEBI:15378"/>
        <dbReference type="ChEBI" id="CHEBI:29985"/>
        <dbReference type="ChEBI" id="CHEBI:30616"/>
        <dbReference type="ChEBI" id="CHEBI:43474"/>
        <dbReference type="ChEBI" id="CHEBI:58359"/>
        <dbReference type="ChEBI" id="CHEBI:78520"/>
        <dbReference type="ChEBI" id="CHEBI:78521"/>
        <dbReference type="ChEBI" id="CHEBI:456216"/>
        <dbReference type="EC" id="6.3.5.7"/>
    </reaction>
</comment>
<dbReference type="GO" id="GO:0005739">
    <property type="term" value="C:mitochondrion"/>
    <property type="evidence" value="ECO:0007669"/>
    <property type="project" value="UniProtKB-ARBA"/>
</dbReference>
<dbReference type="SUPFAM" id="SSF75304">
    <property type="entry name" value="Amidase signature (AS) enzymes"/>
    <property type="match status" value="1"/>
</dbReference>
<keyword evidence="4" id="KW-0547">Nucleotide-binding</keyword>
<keyword evidence="6" id="KW-0648">Protein biosynthesis</keyword>
<dbReference type="GO" id="GO:0030956">
    <property type="term" value="C:glutamyl-tRNA(Gln) amidotransferase complex"/>
    <property type="evidence" value="ECO:0007669"/>
    <property type="project" value="InterPro"/>
</dbReference>
<comment type="similarity">
    <text evidence="1">Belongs to the amidase family. GatA subfamily.</text>
</comment>
<protein>
    <recommendedName>
        <fullName evidence="2">glutaminyl-tRNA synthase (glutamine-hydrolyzing)</fullName>
        <ecNumber evidence="2">6.3.5.7</ecNumber>
    </recommendedName>
</protein>
<feature type="domain" description="Amidase" evidence="8">
    <location>
        <begin position="25"/>
        <end position="466"/>
    </location>
</feature>
<accession>A0A485M281</accession>
<dbReference type="HAMAP" id="MF_00120">
    <property type="entry name" value="GatA"/>
    <property type="match status" value="1"/>
</dbReference>
<evidence type="ECO:0000256" key="6">
    <source>
        <dbReference type="ARBA" id="ARBA00022917"/>
    </source>
</evidence>
<dbReference type="GO" id="GO:0050567">
    <property type="term" value="F:glutaminyl-tRNA synthase (glutamine-hydrolyzing) activity"/>
    <property type="evidence" value="ECO:0007669"/>
    <property type="project" value="UniProtKB-EC"/>
</dbReference>
<dbReference type="PANTHER" id="PTHR11895:SF151">
    <property type="entry name" value="GLUTAMYL-TRNA(GLN) AMIDOTRANSFERASE SUBUNIT A"/>
    <property type="match status" value="1"/>
</dbReference>
<keyword evidence="9" id="KW-0808">Transferase</keyword>
<dbReference type="Pfam" id="PF01425">
    <property type="entry name" value="Amidase"/>
    <property type="match status" value="1"/>
</dbReference>
<dbReference type="InterPro" id="IPR036928">
    <property type="entry name" value="AS_sf"/>
</dbReference>
<dbReference type="EC" id="6.3.5.7" evidence="2"/>
<evidence type="ECO:0000256" key="3">
    <source>
        <dbReference type="ARBA" id="ARBA00022598"/>
    </source>
</evidence>